<dbReference type="Proteomes" id="UP000233417">
    <property type="component" value="Unassembled WGS sequence"/>
</dbReference>
<dbReference type="AlphaFoldDB" id="A0A2N2F328"/>
<dbReference type="Pfam" id="PF00410">
    <property type="entry name" value="Ribosomal_S8"/>
    <property type="match status" value="1"/>
</dbReference>
<dbReference type="NCBIfam" id="NF001109">
    <property type="entry name" value="PRK00136.1"/>
    <property type="match status" value="1"/>
</dbReference>
<dbReference type="GO" id="GO:1990904">
    <property type="term" value="C:ribonucleoprotein complex"/>
    <property type="evidence" value="ECO:0007669"/>
    <property type="project" value="UniProtKB-KW"/>
</dbReference>
<accession>A0A2N2F328</accession>
<evidence type="ECO:0000256" key="2">
    <source>
        <dbReference type="ARBA" id="ARBA00022980"/>
    </source>
</evidence>
<evidence type="ECO:0000256" key="6">
    <source>
        <dbReference type="RuleBase" id="RU003660"/>
    </source>
</evidence>
<keyword evidence="3 5" id="KW-0687">Ribonucleoprotein</keyword>
<dbReference type="GO" id="GO:0019843">
    <property type="term" value="F:rRNA binding"/>
    <property type="evidence" value="ECO:0007669"/>
    <property type="project" value="UniProtKB-UniRule"/>
</dbReference>
<dbReference type="EMBL" id="PHAO01000001">
    <property type="protein sequence ID" value="PKN02563.1"/>
    <property type="molecule type" value="Genomic_DNA"/>
</dbReference>
<comment type="caution">
    <text evidence="7">The sequence shown here is derived from an EMBL/GenBank/DDBJ whole genome shotgun (WGS) entry which is preliminary data.</text>
</comment>
<dbReference type="FunFam" id="3.30.1490.10:FF:000001">
    <property type="entry name" value="30S ribosomal protein S8"/>
    <property type="match status" value="1"/>
</dbReference>
<dbReference type="Gene3D" id="3.30.1490.10">
    <property type="match status" value="1"/>
</dbReference>
<keyword evidence="2 5" id="KW-0689">Ribosomal protein</keyword>
<keyword evidence="5" id="KW-0694">RNA-binding</keyword>
<dbReference type="InterPro" id="IPR000630">
    <property type="entry name" value="Ribosomal_uS8"/>
</dbReference>
<dbReference type="PROSITE" id="PS00053">
    <property type="entry name" value="RIBOSOMAL_S8"/>
    <property type="match status" value="1"/>
</dbReference>
<evidence type="ECO:0000313" key="8">
    <source>
        <dbReference type="Proteomes" id="UP000233417"/>
    </source>
</evidence>
<comment type="similarity">
    <text evidence="1 5 6">Belongs to the universal ribosomal protein uS8 family.</text>
</comment>
<evidence type="ECO:0000256" key="3">
    <source>
        <dbReference type="ARBA" id="ARBA00023274"/>
    </source>
</evidence>
<comment type="function">
    <text evidence="5">One of the primary rRNA binding proteins, it binds directly to 16S rRNA central domain where it helps coordinate assembly of the platform of the 30S subunit.</text>
</comment>
<dbReference type="GO" id="GO:0003735">
    <property type="term" value="F:structural constituent of ribosome"/>
    <property type="evidence" value="ECO:0007669"/>
    <property type="project" value="InterPro"/>
</dbReference>
<proteinExistence type="inferred from homology"/>
<sequence>MNDLVADFLARMKNGIQRKRESITVPSTKMNTHILTVLKQEEMIEDFDKSDEGIEVIVKYDDGEPVVTQFERVSSPGQRIYVTSKEITPVMNGRGISIISTSKGLMTGAQAKSKNLGGELICKVW</sequence>
<dbReference type="HAMAP" id="MF_01302_B">
    <property type="entry name" value="Ribosomal_uS8_B"/>
    <property type="match status" value="1"/>
</dbReference>
<dbReference type="InterPro" id="IPR035987">
    <property type="entry name" value="Ribosomal_uS8_sf"/>
</dbReference>
<organism evidence="7 8">
    <name type="scientific">Candidatus Dojkabacteria bacterium HGW-Dojkabacteria-1</name>
    <dbReference type="NCBI Taxonomy" id="2013761"/>
    <lineage>
        <taxon>Bacteria</taxon>
        <taxon>Candidatus Dojkabacteria</taxon>
    </lineage>
</organism>
<dbReference type="PANTHER" id="PTHR11758">
    <property type="entry name" value="40S RIBOSOMAL PROTEIN S15A"/>
    <property type="match status" value="1"/>
</dbReference>
<reference evidence="7 8" key="1">
    <citation type="journal article" date="2017" name="ISME J.">
        <title>Potential for microbial H2 and metal transformations associated with novel bacteria and archaea in deep terrestrial subsurface sediments.</title>
        <authorList>
            <person name="Hernsdorf A.W."/>
            <person name="Amano Y."/>
            <person name="Miyakawa K."/>
            <person name="Ise K."/>
            <person name="Suzuki Y."/>
            <person name="Anantharaman K."/>
            <person name="Probst A."/>
            <person name="Burstein D."/>
            <person name="Thomas B.C."/>
            <person name="Banfield J.F."/>
        </authorList>
    </citation>
    <scope>NUCLEOTIDE SEQUENCE [LARGE SCALE GENOMIC DNA]</scope>
    <source>
        <strain evidence="7">HGW-Dojkabacteria-1</strain>
    </source>
</reference>
<comment type="subunit">
    <text evidence="5">Part of the 30S ribosomal subunit. Contacts proteins S5 and S12.</text>
</comment>
<evidence type="ECO:0000256" key="4">
    <source>
        <dbReference type="ARBA" id="ARBA00035258"/>
    </source>
</evidence>
<dbReference type="GO" id="GO:0006412">
    <property type="term" value="P:translation"/>
    <property type="evidence" value="ECO:0007669"/>
    <property type="project" value="UniProtKB-UniRule"/>
</dbReference>
<evidence type="ECO:0000313" key="7">
    <source>
        <dbReference type="EMBL" id="PKN02563.1"/>
    </source>
</evidence>
<dbReference type="SUPFAM" id="SSF56047">
    <property type="entry name" value="Ribosomal protein S8"/>
    <property type="match status" value="1"/>
</dbReference>
<dbReference type="GO" id="GO:0005737">
    <property type="term" value="C:cytoplasm"/>
    <property type="evidence" value="ECO:0007669"/>
    <property type="project" value="UniProtKB-ARBA"/>
</dbReference>
<dbReference type="Gene3D" id="3.30.1370.30">
    <property type="match status" value="1"/>
</dbReference>
<evidence type="ECO:0000256" key="5">
    <source>
        <dbReference type="HAMAP-Rule" id="MF_01302"/>
    </source>
</evidence>
<evidence type="ECO:0000256" key="1">
    <source>
        <dbReference type="ARBA" id="ARBA00006471"/>
    </source>
</evidence>
<protein>
    <recommendedName>
        <fullName evidence="4 5">Small ribosomal subunit protein uS8</fullName>
    </recommendedName>
</protein>
<name>A0A2N2F328_9BACT</name>
<dbReference type="InterPro" id="IPR047863">
    <property type="entry name" value="Ribosomal_uS8_CS"/>
</dbReference>
<gene>
    <name evidence="5" type="primary">rpsH</name>
    <name evidence="7" type="ORF">CVU76_00790</name>
</gene>
<keyword evidence="5" id="KW-0699">rRNA-binding</keyword>
<dbReference type="GO" id="GO:0005840">
    <property type="term" value="C:ribosome"/>
    <property type="evidence" value="ECO:0007669"/>
    <property type="project" value="UniProtKB-KW"/>
</dbReference>